<keyword evidence="4" id="KW-0479">Metal-binding</keyword>
<comment type="pathway">
    <text evidence="3 4">Amino-acid biosynthesis; ergothioneine biosynthesis.</text>
</comment>
<feature type="binding site" evidence="4">
    <location>
        <begin position="82"/>
        <end position="85"/>
    </location>
    <ligand>
        <name>gamma-L-glutamyl-L-cysteine</name>
        <dbReference type="ChEBI" id="CHEBI:58173"/>
    </ligand>
</feature>
<comment type="similarity">
    <text evidence="4">Belongs to the EgtB family.</text>
</comment>
<dbReference type="EC" id="1.14.99.50" evidence="4"/>
<comment type="catalytic activity">
    <reaction evidence="4">
        <text>gamma-L-glutamyl-L-cysteine + hercynine + O2 = gamma-L-glutamyl-hercynylcysteine S-oxide + H2O</text>
        <dbReference type="Rhea" id="RHEA:42672"/>
        <dbReference type="ChEBI" id="CHEBI:15377"/>
        <dbReference type="ChEBI" id="CHEBI:15379"/>
        <dbReference type="ChEBI" id="CHEBI:15781"/>
        <dbReference type="ChEBI" id="CHEBI:58173"/>
        <dbReference type="ChEBI" id="CHEBI:82703"/>
        <dbReference type="EC" id="1.14.99.50"/>
    </reaction>
</comment>
<evidence type="ECO:0000256" key="4">
    <source>
        <dbReference type="HAMAP-Rule" id="MF_02035"/>
    </source>
</evidence>
<dbReference type="RefSeq" id="WP_240171176.1">
    <property type="nucleotide sequence ID" value="NZ_CP092365.1"/>
</dbReference>
<evidence type="ECO:0000313" key="8">
    <source>
        <dbReference type="Proteomes" id="UP001055200"/>
    </source>
</evidence>
<dbReference type="SUPFAM" id="SSF56436">
    <property type="entry name" value="C-type lectin-like"/>
    <property type="match status" value="1"/>
</dbReference>
<feature type="domain" description="Sulfatase-modifying factor enzyme-like" evidence="5">
    <location>
        <begin position="166"/>
        <end position="422"/>
    </location>
</feature>
<feature type="binding site" evidence="4">
    <location>
        <position position="411"/>
    </location>
    <ligand>
        <name>gamma-L-glutamyl-L-cysteine</name>
        <dbReference type="ChEBI" id="CHEBI:58173"/>
    </ligand>
</feature>
<dbReference type="Gene3D" id="3.90.1580.10">
    <property type="entry name" value="paralog of FGE (formylglycine-generating enzyme)"/>
    <property type="match status" value="1"/>
</dbReference>
<evidence type="ECO:0000259" key="6">
    <source>
        <dbReference type="Pfam" id="PF12867"/>
    </source>
</evidence>
<dbReference type="InterPro" id="IPR016187">
    <property type="entry name" value="CTDL_fold"/>
</dbReference>
<dbReference type="Pfam" id="PF03781">
    <property type="entry name" value="FGE-sulfatase"/>
    <property type="match status" value="1"/>
</dbReference>
<evidence type="ECO:0000256" key="2">
    <source>
        <dbReference type="ARBA" id="ARBA00023004"/>
    </source>
</evidence>
<dbReference type="InterPro" id="IPR042095">
    <property type="entry name" value="SUMF_sf"/>
</dbReference>
<accession>A0ABY3U5Y4</accession>
<feature type="binding site" evidence="4">
    <location>
        <position position="133"/>
    </location>
    <ligand>
        <name>Fe cation</name>
        <dbReference type="ChEBI" id="CHEBI:24875"/>
    </ligand>
</feature>
<feature type="binding site" evidence="4">
    <location>
        <position position="407"/>
    </location>
    <ligand>
        <name>gamma-L-glutamyl-L-cysteine</name>
        <dbReference type="ChEBI" id="CHEBI:58173"/>
    </ligand>
</feature>
<dbReference type="Pfam" id="PF12867">
    <property type="entry name" value="DinB_2"/>
    <property type="match status" value="1"/>
</dbReference>
<dbReference type="EMBL" id="CP092365">
    <property type="protein sequence ID" value="ULN52917.1"/>
    <property type="molecule type" value="Genomic_DNA"/>
</dbReference>
<dbReference type="InterPro" id="IPR024775">
    <property type="entry name" value="DinB-like"/>
</dbReference>
<dbReference type="InterPro" id="IPR005532">
    <property type="entry name" value="SUMF_dom"/>
</dbReference>
<evidence type="ECO:0000313" key="7">
    <source>
        <dbReference type="EMBL" id="ULN52917.1"/>
    </source>
</evidence>
<sequence>MVDVAALAADLTGARERTLALTDFDDAELRRQYSPLLSPLVWDLAHIGQQEELWLLRGGDATRPGLLPAEVAGLYDAFTHPRAGRAALPLLSAPAARRYLRTVRERALAALAAVRDEREAFVFAMVLSHEHQHDETMLQAHNLRDGAPLLDPGAPLPAGRPELAGTSVLVDGGPCVLGVDAAAEPFALDNERPAHVVEVPAFRIGRVPVTNGEWQAFVDDGGYHQRRWWSAQGWRHRCEAALDAPQFWEPHGTRVRFGHREARPPDEPVCHVSYFEAEAYAAWAGGRLPTEAEWEKACAWDPHTGTRRRYPWGAQPPSAHRANLGGAARRPAPVGAYPDGASAYGVQQLLGDVWEWTSSPLRPWPGFTPMIYRQYSAPFFGPDYRVLRGGSWAVAPQILRPSFRNWDHPIRRQIFAGLRVVWPVDGRDR</sequence>
<comment type="function">
    <text evidence="4">Catalyzes the oxidative sulfurization of hercynine (N-alpha,N-alpha,N-alpha-trimethyl-L-histidine) into hercynyl-gamma-L-glutamyl-L-cysteine sulfoxide, a step in the biosynthesis pathway of ergothioneine.</text>
</comment>
<evidence type="ECO:0000256" key="3">
    <source>
        <dbReference type="ARBA" id="ARBA00037882"/>
    </source>
</evidence>
<dbReference type="PANTHER" id="PTHR23150">
    <property type="entry name" value="SULFATASE MODIFYING FACTOR 1, 2"/>
    <property type="match status" value="1"/>
</dbReference>
<dbReference type="HAMAP" id="MF_02035">
    <property type="entry name" value="EgtB"/>
    <property type="match status" value="1"/>
</dbReference>
<dbReference type="InterPro" id="IPR051043">
    <property type="entry name" value="Sulfatase_Mod_Factor_Kinase"/>
</dbReference>
<dbReference type="InterPro" id="IPR034660">
    <property type="entry name" value="DinB/YfiT-like"/>
</dbReference>
<proteinExistence type="inferred from homology"/>
<gene>
    <name evidence="4 7" type="primary">egtB</name>
    <name evidence="7" type="ORF">MIU77_00535</name>
</gene>
<feature type="binding site" evidence="4">
    <location>
        <position position="129"/>
    </location>
    <ligand>
        <name>Fe cation</name>
        <dbReference type="ChEBI" id="CHEBI:24875"/>
    </ligand>
</feature>
<feature type="binding site" evidence="4">
    <location>
        <position position="46"/>
    </location>
    <ligand>
        <name>Fe cation</name>
        <dbReference type="ChEBI" id="CHEBI:24875"/>
    </ligand>
</feature>
<protein>
    <recommendedName>
        <fullName evidence="4">Hercynine oxygenase</fullName>
        <ecNumber evidence="4">1.14.99.50</ecNumber>
    </recommendedName>
    <alternativeName>
        <fullName evidence="4">Gamma-glutamyl hercynylcysteine S-oxide synthase</fullName>
    </alternativeName>
</protein>
<evidence type="ECO:0000259" key="5">
    <source>
        <dbReference type="Pfam" id="PF03781"/>
    </source>
</evidence>
<dbReference type="NCBIfam" id="TIGR03440">
    <property type="entry name" value="egtB_TIGR03440"/>
    <property type="match status" value="1"/>
</dbReference>
<feature type="domain" description="DinB-like" evidence="6">
    <location>
        <begin position="11"/>
        <end position="137"/>
    </location>
</feature>
<dbReference type="SUPFAM" id="SSF109854">
    <property type="entry name" value="DinB/YfiT-like putative metalloenzymes"/>
    <property type="match status" value="1"/>
</dbReference>
<organism evidence="7 8">
    <name type="scientific">Mycolicibacillus parakoreensis</name>
    <dbReference type="NCBI Taxonomy" id="1069221"/>
    <lineage>
        <taxon>Bacteria</taxon>
        <taxon>Bacillati</taxon>
        <taxon>Actinomycetota</taxon>
        <taxon>Actinomycetes</taxon>
        <taxon>Mycobacteriales</taxon>
        <taxon>Mycobacteriaceae</taxon>
        <taxon>Mycolicibacillus</taxon>
    </lineage>
</organism>
<dbReference type="Proteomes" id="UP001055200">
    <property type="component" value="Chromosome"/>
</dbReference>
<keyword evidence="8" id="KW-1185">Reference proteome</keyword>
<evidence type="ECO:0000256" key="1">
    <source>
        <dbReference type="ARBA" id="ARBA00023002"/>
    </source>
</evidence>
<name>A0ABY3U5Y4_9MYCO</name>
<dbReference type="InterPro" id="IPR032890">
    <property type="entry name" value="EgtB_Actinobacteria"/>
</dbReference>
<dbReference type="InterPro" id="IPR017806">
    <property type="entry name" value="EgtB"/>
</dbReference>
<keyword evidence="1 4" id="KW-0560">Oxidoreductase</keyword>
<comment type="cofactor">
    <cofactor evidence="4">
        <name>Fe(2+)</name>
        <dbReference type="ChEBI" id="CHEBI:29033"/>
    </cofactor>
</comment>
<reference evidence="7" key="1">
    <citation type="submission" date="2022-08" db="EMBL/GenBank/DDBJ databases">
        <title>Complete genome sequence of 14 non-tuberculosis mycobacteria type-strains.</title>
        <authorList>
            <person name="Igarashi Y."/>
            <person name="Osugi A."/>
            <person name="Mitarai S."/>
        </authorList>
    </citation>
    <scope>NUCLEOTIDE SEQUENCE</scope>
    <source>
        <strain evidence="7">DSM 45575</strain>
    </source>
</reference>
<keyword evidence="4" id="KW-0503">Monooxygenase</keyword>
<keyword evidence="2 4" id="KW-0408">Iron</keyword>
<dbReference type="PANTHER" id="PTHR23150:SF36">
    <property type="entry name" value="HERCYNINE OXYGENASE"/>
    <property type="match status" value="1"/>
</dbReference>